<dbReference type="SMART" id="SM00345">
    <property type="entry name" value="HTH_GNTR"/>
    <property type="match status" value="1"/>
</dbReference>
<dbReference type="SUPFAM" id="SSF46785">
    <property type="entry name" value="Winged helix' DNA-binding domain"/>
    <property type="match status" value="1"/>
</dbReference>
<dbReference type="SUPFAM" id="SSF48008">
    <property type="entry name" value="GntR ligand-binding domain-like"/>
    <property type="match status" value="1"/>
</dbReference>
<dbReference type="GO" id="GO:0003677">
    <property type="term" value="F:DNA binding"/>
    <property type="evidence" value="ECO:0007669"/>
    <property type="project" value="UniProtKB-KW"/>
</dbReference>
<dbReference type="PROSITE" id="PS50949">
    <property type="entry name" value="HTH_GNTR"/>
    <property type="match status" value="1"/>
</dbReference>
<evidence type="ECO:0000313" key="4">
    <source>
        <dbReference type="EMBL" id="AKE39797.1"/>
    </source>
</evidence>
<dbReference type="EMBL" id="CP011311">
    <property type="protein sequence ID" value="AKE39797.1"/>
    <property type="molecule type" value="Genomic_DNA"/>
</dbReference>
<dbReference type="InterPro" id="IPR000524">
    <property type="entry name" value="Tscrpt_reg_HTH_GntR"/>
</dbReference>
<dbReference type="KEGG" id="ccj:UL81_09265"/>
<evidence type="ECO:0000256" key="3">
    <source>
        <dbReference type="ARBA" id="ARBA00023163"/>
    </source>
</evidence>
<dbReference type="SMART" id="SM00895">
    <property type="entry name" value="FCD"/>
    <property type="match status" value="1"/>
</dbReference>
<keyword evidence="5" id="KW-1185">Reference proteome</keyword>
<dbReference type="PANTHER" id="PTHR43537">
    <property type="entry name" value="TRANSCRIPTIONAL REGULATOR, GNTR FAMILY"/>
    <property type="match status" value="1"/>
</dbReference>
<dbReference type="InterPro" id="IPR036388">
    <property type="entry name" value="WH-like_DNA-bd_sf"/>
</dbReference>
<dbReference type="Proteomes" id="UP000033566">
    <property type="component" value="Chromosome"/>
</dbReference>
<dbReference type="InterPro" id="IPR036390">
    <property type="entry name" value="WH_DNA-bd_sf"/>
</dbReference>
<dbReference type="HOGENOM" id="CLU_017584_9_4_11"/>
<evidence type="ECO:0000313" key="5">
    <source>
        <dbReference type="Proteomes" id="UP000033566"/>
    </source>
</evidence>
<organism evidence="4 5">
    <name type="scientific">Corynebacterium camporealensis</name>
    <dbReference type="NCBI Taxonomy" id="161896"/>
    <lineage>
        <taxon>Bacteria</taxon>
        <taxon>Bacillati</taxon>
        <taxon>Actinomycetota</taxon>
        <taxon>Actinomycetes</taxon>
        <taxon>Mycobacteriales</taxon>
        <taxon>Corynebacteriaceae</taxon>
        <taxon>Corynebacterium</taxon>
    </lineage>
</organism>
<name>A0A0F6QX50_9CORY</name>
<sequence>MAEDLNHSTTPLLSTVLDAIGQDIVTGTLPAGHRFTLQDLHQRFGISRTVARECMRALEQLGLVSSSRRVGMTVLPLSEWAVFDQAIIGWRLDAEKSRPGQLESLNQMRLAIEPIAARLAAENASDAQVEEILTLGDRLHELEVEPSPRVGEELATDLRFHSVVLHASGNEMFAALAPSLLAMVKGKSVYGSAKRDPIGGTEDLHRELAVAIAKRRPDEAEKISRRILDAAAQS</sequence>
<dbReference type="PANTHER" id="PTHR43537:SF44">
    <property type="entry name" value="GNTR FAMILY REGULATORY PROTEIN"/>
    <property type="match status" value="1"/>
</dbReference>
<dbReference type="STRING" id="161896.UL81_09265"/>
<accession>A0A0F6QX50</accession>
<dbReference type="AlphaFoldDB" id="A0A0F6QX50"/>
<proteinExistence type="predicted"/>
<dbReference type="Pfam" id="PF07729">
    <property type="entry name" value="FCD"/>
    <property type="match status" value="1"/>
</dbReference>
<dbReference type="Gene3D" id="1.20.120.530">
    <property type="entry name" value="GntR ligand-binding domain-like"/>
    <property type="match status" value="1"/>
</dbReference>
<reference evidence="4 5" key="1">
    <citation type="journal article" date="2015" name="Genome Announc.">
        <title>Complete Genome Sequence of Corynebacterium camporealensis DSM 44610, Isolated from the Milk of a Manchega Sheep with Subclinical Mastitis.</title>
        <authorList>
            <person name="Ruckert C."/>
            <person name="Albersmeier A."/>
            <person name="Winkler A."/>
            <person name="Tauch A."/>
        </authorList>
    </citation>
    <scope>NUCLEOTIDE SEQUENCE [LARGE SCALE GENOMIC DNA]</scope>
    <source>
        <strain evidence="4 5">DSM 44610</strain>
    </source>
</reference>
<dbReference type="OrthoDB" id="4164516at2"/>
<dbReference type="InterPro" id="IPR011711">
    <property type="entry name" value="GntR_C"/>
</dbReference>
<dbReference type="PATRIC" id="fig|161896.4.peg.1813"/>
<dbReference type="Pfam" id="PF00392">
    <property type="entry name" value="GntR"/>
    <property type="match status" value="1"/>
</dbReference>
<gene>
    <name evidence="4" type="ORF">UL81_09265</name>
</gene>
<keyword evidence="1" id="KW-0805">Transcription regulation</keyword>
<dbReference type="InterPro" id="IPR008920">
    <property type="entry name" value="TF_FadR/GntR_C"/>
</dbReference>
<evidence type="ECO:0000256" key="2">
    <source>
        <dbReference type="ARBA" id="ARBA00023125"/>
    </source>
</evidence>
<dbReference type="Gene3D" id="1.10.10.10">
    <property type="entry name" value="Winged helix-like DNA-binding domain superfamily/Winged helix DNA-binding domain"/>
    <property type="match status" value="1"/>
</dbReference>
<dbReference type="RefSeq" id="WP_035107231.1">
    <property type="nucleotide sequence ID" value="NZ_CP011311.1"/>
</dbReference>
<keyword evidence="3" id="KW-0804">Transcription</keyword>
<protein>
    <submittedName>
        <fullName evidence="4">Transcriptional regulator</fullName>
    </submittedName>
</protein>
<dbReference type="GO" id="GO:0003700">
    <property type="term" value="F:DNA-binding transcription factor activity"/>
    <property type="evidence" value="ECO:0007669"/>
    <property type="project" value="InterPro"/>
</dbReference>
<keyword evidence="2" id="KW-0238">DNA-binding</keyword>
<evidence type="ECO:0000256" key="1">
    <source>
        <dbReference type="ARBA" id="ARBA00023015"/>
    </source>
</evidence>